<organism evidence="1 2">
    <name type="scientific">Rhodococcus sovatensis</name>
    <dbReference type="NCBI Taxonomy" id="1805840"/>
    <lineage>
        <taxon>Bacteria</taxon>
        <taxon>Bacillati</taxon>
        <taxon>Actinomycetota</taxon>
        <taxon>Actinomycetes</taxon>
        <taxon>Mycobacteriales</taxon>
        <taxon>Nocardiaceae</taxon>
        <taxon>Rhodococcus</taxon>
    </lineage>
</organism>
<protein>
    <submittedName>
        <fullName evidence="1">Uncharacterized protein</fullName>
    </submittedName>
</protein>
<gene>
    <name evidence="1" type="ORF">WDS16_20675</name>
</gene>
<keyword evidence="2" id="KW-1185">Reference proteome</keyword>
<proteinExistence type="predicted"/>
<dbReference type="PANTHER" id="PTHR34724">
    <property type="entry name" value="OS12G0596101 PROTEIN"/>
    <property type="match status" value="1"/>
</dbReference>
<name>A0ABZ2PEV3_9NOCA</name>
<evidence type="ECO:0000313" key="1">
    <source>
        <dbReference type="EMBL" id="WXG67623.1"/>
    </source>
</evidence>
<reference evidence="1 2" key="1">
    <citation type="submission" date="2024-03" db="EMBL/GenBank/DDBJ databases">
        <title>Natural products discovery in diverse microorganisms through a two-stage MS feature dereplication strategy.</title>
        <authorList>
            <person name="Zhang R."/>
        </authorList>
    </citation>
    <scope>NUCLEOTIDE SEQUENCE [LARGE SCALE GENOMIC DNA]</scope>
    <source>
        <strain evidence="1 2">18930</strain>
    </source>
</reference>
<accession>A0ABZ2PEV3</accession>
<sequence>MCYPVSCSTCGKTGWDGCGQHVDDVMRSVAVADRCSCSANNVPDHDRRRTVRTLFGRPSR</sequence>
<dbReference type="EMBL" id="CP147846">
    <property type="protein sequence ID" value="WXG67623.1"/>
    <property type="molecule type" value="Genomic_DNA"/>
</dbReference>
<dbReference type="Proteomes" id="UP001432000">
    <property type="component" value="Chromosome"/>
</dbReference>
<dbReference type="RefSeq" id="WP_338887298.1">
    <property type="nucleotide sequence ID" value="NZ_CP147846.1"/>
</dbReference>
<evidence type="ECO:0000313" key="2">
    <source>
        <dbReference type="Proteomes" id="UP001432000"/>
    </source>
</evidence>
<dbReference type="PANTHER" id="PTHR34724:SF2">
    <property type="entry name" value="OS12G0596101 PROTEIN"/>
    <property type="match status" value="1"/>
</dbReference>